<gene>
    <name evidence="2" type="ORF">C9374_012466</name>
</gene>
<organism evidence="2 3">
    <name type="scientific">Naegleria lovaniensis</name>
    <name type="common">Amoeba</name>
    <dbReference type="NCBI Taxonomy" id="51637"/>
    <lineage>
        <taxon>Eukaryota</taxon>
        <taxon>Discoba</taxon>
        <taxon>Heterolobosea</taxon>
        <taxon>Tetramitia</taxon>
        <taxon>Eutetramitia</taxon>
        <taxon>Vahlkampfiidae</taxon>
        <taxon>Naegleria</taxon>
    </lineage>
</organism>
<dbReference type="Proteomes" id="UP000816034">
    <property type="component" value="Unassembled WGS sequence"/>
</dbReference>
<evidence type="ECO:0000313" key="2">
    <source>
        <dbReference type="EMBL" id="KAG2392214.1"/>
    </source>
</evidence>
<sequence length="159" mass="18971">MMKRAFFNIPTRFASNKASSFQARFTVISKKFFSHSLLTRKEEEDKPLSYSEQITKQIIERYKNILEMAGDKSGLEKLQEQLESEDNQTHIQNIIRNVRLDLVDEPSEEIKKAQEDKMDDKRKQQFEERKRAEIERRKNSGKEKKEPSNKIEYRVVERS</sequence>
<feature type="region of interest" description="Disordered" evidence="1">
    <location>
        <begin position="109"/>
        <end position="159"/>
    </location>
</feature>
<dbReference type="EMBL" id="PYSW02000005">
    <property type="protein sequence ID" value="KAG2392214.1"/>
    <property type="molecule type" value="Genomic_DNA"/>
</dbReference>
<dbReference type="RefSeq" id="XP_044554108.1">
    <property type="nucleotide sequence ID" value="XM_044688235.1"/>
</dbReference>
<keyword evidence="3" id="KW-1185">Reference proteome</keyword>
<protein>
    <submittedName>
        <fullName evidence="2">Uncharacterized protein</fullName>
    </submittedName>
</protein>
<evidence type="ECO:0000313" key="3">
    <source>
        <dbReference type="Proteomes" id="UP000816034"/>
    </source>
</evidence>
<comment type="caution">
    <text evidence="2">The sequence shown here is derived from an EMBL/GenBank/DDBJ whole genome shotgun (WGS) entry which is preliminary data.</text>
</comment>
<dbReference type="GeneID" id="68104920"/>
<reference evidence="2 3" key="1">
    <citation type="journal article" date="2018" name="BMC Genomics">
        <title>The genome of Naegleria lovaniensis, the basis for a comparative approach to unravel pathogenicity factors of the human pathogenic amoeba N. fowleri.</title>
        <authorList>
            <person name="Liechti N."/>
            <person name="Schurch N."/>
            <person name="Bruggmann R."/>
            <person name="Wittwer M."/>
        </authorList>
    </citation>
    <scope>NUCLEOTIDE SEQUENCE [LARGE SCALE GENOMIC DNA]</scope>
    <source>
        <strain evidence="2 3">ATCC 30569</strain>
    </source>
</reference>
<name>A0AA88KQY2_NAELO</name>
<accession>A0AA88KQY2</accession>
<proteinExistence type="predicted"/>
<evidence type="ECO:0000256" key="1">
    <source>
        <dbReference type="SAM" id="MobiDB-lite"/>
    </source>
</evidence>
<dbReference type="AlphaFoldDB" id="A0AA88KQY2"/>